<dbReference type="InterPro" id="IPR050739">
    <property type="entry name" value="MFP"/>
</dbReference>
<gene>
    <name evidence="4" type="ORF">DK869_07905</name>
</gene>
<feature type="domain" description="Multidrug resistance protein MdtA-like barrel-sandwich hybrid" evidence="3">
    <location>
        <begin position="69"/>
        <end position="292"/>
    </location>
</feature>
<organism evidence="4 5">
    <name type="scientific">Commensalibacter melissae</name>
    <dbReference type="NCBI Taxonomy" id="2070537"/>
    <lineage>
        <taxon>Bacteria</taxon>
        <taxon>Pseudomonadati</taxon>
        <taxon>Pseudomonadota</taxon>
        <taxon>Alphaproteobacteria</taxon>
        <taxon>Acetobacterales</taxon>
        <taxon>Acetobacteraceae</taxon>
    </lineage>
</organism>
<keyword evidence="1" id="KW-0175">Coiled coil</keyword>
<sequence>MNSLFRHEVLEAKRDTWLGRVQDVQPIPIKIIAVTSFICVIIIILYTIFGGYTRRIHASGSIMPTEGLITIGSRTNGIVIEKNVIEGQFVHKGDKLFTISLENTSINGPTQQLTNNLLKKQKNILEKQLALKEKAAPIEKNNIKETLSNLYKQHDKVTQQIENDNQIIPLVQQSLLMIEKAKKMSLATNQEYQNQLYTYAQILGTHAQFLQNQTSIEGQILENASKYQLYDNNYQRDLNEIKKSINDIDQKIILGERNQIIFVTAPINGTITALRGYIGQQVSQDSALTSIVPEGQTIEAELYIPSSAVGLLKKNSNVILRYAAFPYQKFGLYNGTVTEITYTPVTSDIMGKDSNPNLKNEIIGPNSKIDRNFYRIRVKPEKNFIAAYPNKKYFLQPGMQVEADIAVDYRRLYQWMFQPIIEVNDTIKTRLTKPNS</sequence>
<accession>A0A318NBD5</accession>
<evidence type="ECO:0000256" key="1">
    <source>
        <dbReference type="SAM" id="Coils"/>
    </source>
</evidence>
<dbReference type="Proteomes" id="UP000247565">
    <property type="component" value="Unassembled WGS sequence"/>
</dbReference>
<evidence type="ECO:0000256" key="2">
    <source>
        <dbReference type="SAM" id="Phobius"/>
    </source>
</evidence>
<dbReference type="Gene3D" id="2.40.50.100">
    <property type="match status" value="1"/>
</dbReference>
<reference evidence="4 5" key="1">
    <citation type="submission" date="2018-05" db="EMBL/GenBank/DDBJ databases">
        <title>Reference genomes for bee gut microbiota database.</title>
        <authorList>
            <person name="Ellegaard K.M."/>
        </authorList>
    </citation>
    <scope>NUCLEOTIDE SEQUENCE [LARGE SCALE GENOMIC DNA]</scope>
    <source>
        <strain evidence="4 5">ESL0284</strain>
    </source>
</reference>
<keyword evidence="5" id="KW-1185">Reference proteome</keyword>
<protein>
    <submittedName>
        <fullName evidence="4">Transporter</fullName>
    </submittedName>
</protein>
<keyword evidence="2" id="KW-0812">Transmembrane</keyword>
<comment type="caution">
    <text evidence="4">The sequence shown here is derived from an EMBL/GenBank/DDBJ whole genome shotgun (WGS) entry which is preliminary data.</text>
</comment>
<keyword evidence="2" id="KW-0472">Membrane</keyword>
<dbReference type="AlphaFoldDB" id="A0A318NBD5"/>
<keyword evidence="2" id="KW-1133">Transmembrane helix</keyword>
<feature type="coiled-coil region" evidence="1">
    <location>
        <begin position="115"/>
        <end position="160"/>
    </location>
</feature>
<dbReference type="PANTHER" id="PTHR30386:SF28">
    <property type="entry name" value="EXPORTED PROTEIN"/>
    <property type="match status" value="1"/>
</dbReference>
<feature type="transmembrane region" description="Helical" evidence="2">
    <location>
        <begin position="27"/>
        <end position="49"/>
    </location>
</feature>
<evidence type="ECO:0000259" key="3">
    <source>
        <dbReference type="Pfam" id="PF25917"/>
    </source>
</evidence>
<evidence type="ECO:0000313" key="5">
    <source>
        <dbReference type="Proteomes" id="UP000247565"/>
    </source>
</evidence>
<dbReference type="InterPro" id="IPR058625">
    <property type="entry name" value="MdtA-like_BSH"/>
</dbReference>
<dbReference type="PANTHER" id="PTHR30386">
    <property type="entry name" value="MEMBRANE FUSION SUBUNIT OF EMRAB-TOLC MULTIDRUG EFFLUX PUMP"/>
    <property type="match status" value="1"/>
</dbReference>
<proteinExistence type="predicted"/>
<dbReference type="RefSeq" id="WP_110439466.1">
    <property type="nucleotide sequence ID" value="NZ_CP046393.1"/>
</dbReference>
<dbReference type="OrthoDB" id="9810980at2"/>
<dbReference type="Gene3D" id="1.10.287.470">
    <property type="entry name" value="Helix hairpin bin"/>
    <property type="match status" value="1"/>
</dbReference>
<name>A0A318NBD5_9PROT</name>
<dbReference type="Pfam" id="PF25917">
    <property type="entry name" value="BSH_RND"/>
    <property type="match status" value="1"/>
</dbReference>
<dbReference type="EMBL" id="QGLT01000004">
    <property type="protein sequence ID" value="PXY99846.1"/>
    <property type="molecule type" value="Genomic_DNA"/>
</dbReference>
<dbReference type="PRINTS" id="PR01490">
    <property type="entry name" value="RTXTOXIND"/>
</dbReference>
<evidence type="ECO:0000313" key="4">
    <source>
        <dbReference type="EMBL" id="PXY99846.1"/>
    </source>
</evidence>
<dbReference type="Gene3D" id="2.40.30.170">
    <property type="match status" value="1"/>
</dbReference>